<protein>
    <recommendedName>
        <fullName evidence="1">DUF6916 domain-containing protein</fullName>
    </recommendedName>
</protein>
<comment type="caution">
    <text evidence="2">The sequence shown here is derived from an EMBL/GenBank/DDBJ whole genome shotgun (WGS) entry which is preliminary data.</text>
</comment>
<dbReference type="EMBL" id="BMJQ01000009">
    <property type="protein sequence ID" value="GGF26795.1"/>
    <property type="molecule type" value="Genomic_DNA"/>
</dbReference>
<reference evidence="2" key="1">
    <citation type="journal article" date="2014" name="Int. J. Syst. Evol. Microbiol.">
        <title>Complete genome sequence of Corynebacterium casei LMG S-19264T (=DSM 44701T), isolated from a smear-ripened cheese.</title>
        <authorList>
            <consortium name="US DOE Joint Genome Institute (JGI-PGF)"/>
            <person name="Walter F."/>
            <person name="Albersmeier A."/>
            <person name="Kalinowski J."/>
            <person name="Ruckert C."/>
        </authorList>
    </citation>
    <scope>NUCLEOTIDE SEQUENCE</scope>
    <source>
        <strain evidence="2">CGMCC 1.15725</strain>
    </source>
</reference>
<dbReference type="InterPro" id="IPR054209">
    <property type="entry name" value="DUF6916"/>
</dbReference>
<dbReference type="Pfam" id="PF21880">
    <property type="entry name" value="DUF6916"/>
    <property type="match status" value="1"/>
</dbReference>
<feature type="domain" description="DUF6916" evidence="1">
    <location>
        <begin position="10"/>
        <end position="100"/>
    </location>
</feature>
<gene>
    <name evidence="2" type="ORF">GCM10011611_36030</name>
</gene>
<dbReference type="Proteomes" id="UP000646365">
    <property type="component" value="Unassembled WGS sequence"/>
</dbReference>
<proteinExistence type="predicted"/>
<evidence type="ECO:0000313" key="2">
    <source>
        <dbReference type="EMBL" id="GGF26795.1"/>
    </source>
</evidence>
<name>A0A8J2YVE5_9PROT</name>
<accession>A0A8J2YVE5</accession>
<keyword evidence="3" id="KW-1185">Reference proteome</keyword>
<sequence>MDQPPMDQQITADDFSPLVGRAFAPVGREERLTLVSVERGRVPPRATLRQPFVLFFQGSQDRLLPEGIYRFEVDGGRSFEFHVMPILTPPGAPQDYQAVFN</sequence>
<reference evidence="2" key="2">
    <citation type="submission" date="2020-09" db="EMBL/GenBank/DDBJ databases">
        <authorList>
            <person name="Sun Q."/>
            <person name="Zhou Y."/>
        </authorList>
    </citation>
    <scope>NUCLEOTIDE SEQUENCE</scope>
    <source>
        <strain evidence="2">CGMCC 1.15725</strain>
    </source>
</reference>
<evidence type="ECO:0000259" key="1">
    <source>
        <dbReference type="Pfam" id="PF21880"/>
    </source>
</evidence>
<dbReference type="AlphaFoldDB" id="A0A8J2YVE5"/>
<organism evidence="2 3">
    <name type="scientific">Aliidongia dinghuensis</name>
    <dbReference type="NCBI Taxonomy" id="1867774"/>
    <lineage>
        <taxon>Bacteria</taxon>
        <taxon>Pseudomonadati</taxon>
        <taxon>Pseudomonadota</taxon>
        <taxon>Alphaproteobacteria</taxon>
        <taxon>Rhodospirillales</taxon>
        <taxon>Dongiaceae</taxon>
        <taxon>Aliidongia</taxon>
    </lineage>
</organism>
<evidence type="ECO:0000313" key="3">
    <source>
        <dbReference type="Proteomes" id="UP000646365"/>
    </source>
</evidence>